<dbReference type="PROSITE" id="PS00211">
    <property type="entry name" value="ABC_TRANSPORTER_1"/>
    <property type="match status" value="1"/>
</dbReference>
<dbReference type="GO" id="GO:0016887">
    <property type="term" value="F:ATP hydrolysis activity"/>
    <property type="evidence" value="ECO:0007669"/>
    <property type="project" value="InterPro"/>
</dbReference>
<dbReference type="AlphaFoldDB" id="A0AAX2SEZ4"/>
<dbReference type="Proteomes" id="UP000298017">
    <property type="component" value="Unassembled WGS sequence"/>
</dbReference>
<feature type="compositionally biased region" description="Basic and acidic residues" evidence="9">
    <location>
        <begin position="522"/>
        <end position="543"/>
    </location>
</feature>
<dbReference type="InterPro" id="IPR017871">
    <property type="entry name" value="ABC_transporter-like_CS"/>
</dbReference>
<proteinExistence type="predicted"/>
<evidence type="ECO:0000313" key="11">
    <source>
        <dbReference type="EMBL" id="TFI02303.1"/>
    </source>
</evidence>
<feature type="compositionally biased region" description="Low complexity" evidence="9">
    <location>
        <begin position="544"/>
        <end position="564"/>
    </location>
</feature>
<dbReference type="Pfam" id="PF00005">
    <property type="entry name" value="ABC_tran"/>
    <property type="match status" value="2"/>
</dbReference>
<keyword evidence="8" id="KW-0472">Membrane</keyword>
<organism evidence="11 12">
    <name type="scientific">Kocuria rhizophila</name>
    <dbReference type="NCBI Taxonomy" id="72000"/>
    <lineage>
        <taxon>Bacteria</taxon>
        <taxon>Bacillati</taxon>
        <taxon>Actinomycetota</taxon>
        <taxon>Actinomycetes</taxon>
        <taxon>Micrococcales</taxon>
        <taxon>Micrococcaceae</taxon>
        <taxon>Kocuria</taxon>
    </lineage>
</organism>
<feature type="region of interest" description="Disordered" evidence="9">
    <location>
        <begin position="509"/>
        <end position="586"/>
    </location>
</feature>
<protein>
    <submittedName>
        <fullName evidence="11">ABC transporter ATP-binding protein</fullName>
    </submittedName>
</protein>
<evidence type="ECO:0000259" key="10">
    <source>
        <dbReference type="PROSITE" id="PS50893"/>
    </source>
</evidence>
<dbReference type="PANTHER" id="PTHR43790">
    <property type="entry name" value="CARBOHYDRATE TRANSPORT ATP-BINDING PROTEIN MG119-RELATED"/>
    <property type="match status" value="1"/>
</dbReference>
<sequence>MQLKLTDVTKKFGDFTANNRVNLTVEPHQIHCLLGENGAGKSTLMNVLYGLYEPTSGSVEIDGEPVRFSGPGDAMAAGIGMVHQHFMLVPVFTVAENVALGHESTRGVSLDLETTRARIREISRRYGFDVDPDAVVEDLPVGVQQRVEIIKALVRDARVLILDEPTAVLTPRETDELLQIMRQLRDGGTSIVFISHKLREVRAVSDVITVIRRGEVVGHVGPEASTEELAALMVGRKVSLTVEKEPVLPSGAALEVRDLTVVGDNGLVVLDGVSFDVAPGEILAVAGVQGNGQTELTQALVGLEDRVTGSARLDGHELVGLRTREVLARGVGFVPEDRSTDGLVSPFSVAENLVLDRYRDREFAAGPSLRLGAIGENARSAVSEYDIRTGSVDSAVVTLSGGNQQKVVIARELGRPLTLFIASQPTRGVDVGSIEFIHRRIVAERDRGTAVLIVSTELDEVYALADRIAVFFHGRLMGIVGPETPREALGRMMAGEPAESVLPAAPWDHSDVASSQQADGAHVPDDAHAAADDAHATSAHSDDTGAGATPADDAAHHAVPGAASDAHRGSSAADPTDDRPEGDRTA</sequence>
<evidence type="ECO:0000313" key="12">
    <source>
        <dbReference type="Proteomes" id="UP000298017"/>
    </source>
</evidence>
<comment type="subcellular location">
    <subcellularLocation>
        <location evidence="1">Cell membrane</location>
        <topology evidence="1">Peripheral membrane protein</topology>
    </subcellularLocation>
</comment>
<keyword evidence="5" id="KW-0547">Nucleotide-binding</keyword>
<dbReference type="InterPro" id="IPR003439">
    <property type="entry name" value="ABC_transporter-like_ATP-bd"/>
</dbReference>
<name>A0AAX2SEZ4_KOCRH</name>
<dbReference type="RefSeq" id="WP_059280832.1">
    <property type="nucleotide sequence ID" value="NZ_CABMOG010000012.1"/>
</dbReference>
<dbReference type="GO" id="GO:0005524">
    <property type="term" value="F:ATP binding"/>
    <property type="evidence" value="ECO:0007669"/>
    <property type="project" value="UniProtKB-KW"/>
</dbReference>
<dbReference type="PANTHER" id="PTHR43790:SF4">
    <property type="entry name" value="GUANOSINE IMPORT ATP-BINDING PROTEIN NUPO"/>
    <property type="match status" value="1"/>
</dbReference>
<dbReference type="FunFam" id="3.40.50.300:FF:000127">
    <property type="entry name" value="Ribose import ATP-binding protein RbsA"/>
    <property type="match status" value="1"/>
</dbReference>
<dbReference type="GeneID" id="93231539"/>
<reference evidence="11 12" key="1">
    <citation type="submission" date="2019-03" db="EMBL/GenBank/DDBJ databases">
        <title>Genome Sequencing and Assembly of Various Microbes Isolated from Alder Root Nodule.</title>
        <authorList>
            <person name="Swanson E."/>
            <person name="Sevigny J.L."/>
            <person name="Pesce C."/>
            <person name="Davis I."/>
            <person name="Kleiner V."/>
            <person name="Tisa L."/>
        </authorList>
    </citation>
    <scope>NUCLEOTIDE SEQUENCE [LARGE SCALE GENOMIC DNA]</scope>
    <source>
        <strain evidence="11 12">4R-31</strain>
    </source>
</reference>
<keyword evidence="2" id="KW-0813">Transport</keyword>
<dbReference type="SMART" id="SM00382">
    <property type="entry name" value="AAA"/>
    <property type="match status" value="2"/>
</dbReference>
<evidence type="ECO:0000256" key="9">
    <source>
        <dbReference type="SAM" id="MobiDB-lite"/>
    </source>
</evidence>
<evidence type="ECO:0000256" key="1">
    <source>
        <dbReference type="ARBA" id="ARBA00004202"/>
    </source>
</evidence>
<gene>
    <name evidence="11" type="ORF">E4P33_04490</name>
</gene>
<comment type="caution">
    <text evidence="11">The sequence shown here is derived from an EMBL/GenBank/DDBJ whole genome shotgun (WGS) entry which is preliminary data.</text>
</comment>
<evidence type="ECO:0000256" key="3">
    <source>
        <dbReference type="ARBA" id="ARBA00022475"/>
    </source>
</evidence>
<dbReference type="GO" id="GO:0005886">
    <property type="term" value="C:plasma membrane"/>
    <property type="evidence" value="ECO:0007669"/>
    <property type="project" value="UniProtKB-SubCell"/>
</dbReference>
<evidence type="ECO:0000256" key="2">
    <source>
        <dbReference type="ARBA" id="ARBA00022448"/>
    </source>
</evidence>
<keyword evidence="3" id="KW-1003">Cell membrane</keyword>
<keyword evidence="12" id="KW-1185">Reference proteome</keyword>
<feature type="domain" description="ABC transporter" evidence="10">
    <location>
        <begin position="3"/>
        <end position="238"/>
    </location>
</feature>
<accession>A0AAX2SEZ4</accession>
<keyword evidence="6 11" id="KW-0067">ATP-binding</keyword>
<keyword evidence="4" id="KW-0677">Repeat</keyword>
<evidence type="ECO:0000256" key="4">
    <source>
        <dbReference type="ARBA" id="ARBA00022737"/>
    </source>
</evidence>
<dbReference type="CDD" id="cd03216">
    <property type="entry name" value="ABC_Carb_Monos_I"/>
    <property type="match status" value="1"/>
</dbReference>
<dbReference type="SUPFAM" id="SSF52540">
    <property type="entry name" value="P-loop containing nucleoside triphosphate hydrolases"/>
    <property type="match status" value="2"/>
</dbReference>
<feature type="domain" description="ABC transporter" evidence="10">
    <location>
        <begin position="254"/>
        <end position="498"/>
    </location>
</feature>
<dbReference type="InterPro" id="IPR050107">
    <property type="entry name" value="ABC_carbohydrate_import_ATPase"/>
</dbReference>
<dbReference type="EMBL" id="SPNK01000003">
    <property type="protein sequence ID" value="TFI02303.1"/>
    <property type="molecule type" value="Genomic_DNA"/>
</dbReference>
<evidence type="ECO:0000256" key="5">
    <source>
        <dbReference type="ARBA" id="ARBA00022741"/>
    </source>
</evidence>
<evidence type="ECO:0000256" key="7">
    <source>
        <dbReference type="ARBA" id="ARBA00022967"/>
    </source>
</evidence>
<feature type="compositionally biased region" description="Basic and acidic residues" evidence="9">
    <location>
        <begin position="576"/>
        <end position="586"/>
    </location>
</feature>
<keyword evidence="7" id="KW-1278">Translocase</keyword>
<dbReference type="PROSITE" id="PS50893">
    <property type="entry name" value="ABC_TRANSPORTER_2"/>
    <property type="match status" value="2"/>
</dbReference>
<dbReference type="CDD" id="cd03215">
    <property type="entry name" value="ABC_Carb_Monos_II"/>
    <property type="match status" value="1"/>
</dbReference>
<dbReference type="InterPro" id="IPR027417">
    <property type="entry name" value="P-loop_NTPase"/>
</dbReference>
<dbReference type="InterPro" id="IPR003593">
    <property type="entry name" value="AAA+_ATPase"/>
</dbReference>
<dbReference type="Gene3D" id="3.40.50.300">
    <property type="entry name" value="P-loop containing nucleotide triphosphate hydrolases"/>
    <property type="match status" value="2"/>
</dbReference>
<evidence type="ECO:0000256" key="8">
    <source>
        <dbReference type="ARBA" id="ARBA00023136"/>
    </source>
</evidence>
<evidence type="ECO:0000256" key="6">
    <source>
        <dbReference type="ARBA" id="ARBA00022840"/>
    </source>
</evidence>